<dbReference type="OrthoDB" id="4075033at2"/>
<sequence length="369" mass="40023">MPLSWTLHDLRSGDLTEELPLTVNGTVEKTVGESSSLGVTLAVRSAGCPANWATLIDPMRAMFVLSDDDGPIVGYYLAGDGAGKPTATFALTSLEGLLNETYCRTHDFYEGQHDETVAAATLLADVVASDRPGGYNFEVDATPTGRTADHSYLFEEEQTVGDALADLSKTQGGPEWTVRLRWADSTKQRIIKTIEIGPRIGADVPGVVVENAHLAQDGYRSRIGSYSRGKRATYVIATGDGSGGERSMSTPSVDADAFDDGVIQWEVRLPTTGVTDDIQLERISDTGLARRRRGIRTWEMELAISAGAPRPGRDFDAGDRITIDSAPLRDDPIEWRGPARVIGWRAKVEGRDFSTVSPVFYEEPEENVA</sequence>
<evidence type="ECO:0008006" key="3">
    <source>
        <dbReference type="Google" id="ProtNLM"/>
    </source>
</evidence>
<name>A0A371PDP8_9ACTN</name>
<reference evidence="1 2" key="1">
    <citation type="submission" date="2018-08" db="EMBL/GenBank/DDBJ databases">
        <title>Aeromicrobium sp. M2KJ-4, whole genome shotgun sequence.</title>
        <authorList>
            <person name="Tuo L."/>
        </authorList>
    </citation>
    <scope>NUCLEOTIDE SEQUENCE [LARGE SCALE GENOMIC DNA]</scope>
    <source>
        <strain evidence="1 2">M2KJ-4</strain>
    </source>
</reference>
<dbReference type="AlphaFoldDB" id="A0A371PDP8"/>
<organism evidence="1 2">
    <name type="scientific">Aeromicrobium endophyticum</name>
    <dbReference type="NCBI Taxonomy" id="2292704"/>
    <lineage>
        <taxon>Bacteria</taxon>
        <taxon>Bacillati</taxon>
        <taxon>Actinomycetota</taxon>
        <taxon>Actinomycetes</taxon>
        <taxon>Propionibacteriales</taxon>
        <taxon>Nocardioidaceae</taxon>
        <taxon>Aeromicrobium</taxon>
    </lineage>
</organism>
<evidence type="ECO:0000313" key="1">
    <source>
        <dbReference type="EMBL" id="REK73638.1"/>
    </source>
</evidence>
<accession>A0A371PDP8</accession>
<gene>
    <name evidence="1" type="ORF">DX116_08920</name>
</gene>
<evidence type="ECO:0000313" key="2">
    <source>
        <dbReference type="Proteomes" id="UP000265581"/>
    </source>
</evidence>
<dbReference type="EMBL" id="QUBR01000001">
    <property type="protein sequence ID" value="REK73638.1"/>
    <property type="molecule type" value="Genomic_DNA"/>
</dbReference>
<protein>
    <recommendedName>
        <fullName evidence="3">Phage tail protein</fullName>
    </recommendedName>
</protein>
<dbReference type="RefSeq" id="WP_119703748.1">
    <property type="nucleotide sequence ID" value="NZ_JBHSOI010000001.1"/>
</dbReference>
<comment type="caution">
    <text evidence="1">The sequence shown here is derived from an EMBL/GenBank/DDBJ whole genome shotgun (WGS) entry which is preliminary data.</text>
</comment>
<proteinExistence type="predicted"/>
<keyword evidence="2" id="KW-1185">Reference proteome</keyword>
<dbReference type="Proteomes" id="UP000265581">
    <property type="component" value="Unassembled WGS sequence"/>
</dbReference>